<dbReference type="RefSeq" id="WP_105039857.1">
    <property type="nucleotide sequence ID" value="NZ_PPSL01000003.1"/>
</dbReference>
<keyword evidence="3" id="KW-1185">Reference proteome</keyword>
<feature type="transmembrane region" description="Helical" evidence="1">
    <location>
        <begin position="264"/>
        <end position="283"/>
    </location>
</feature>
<keyword evidence="1" id="KW-0472">Membrane</keyword>
<evidence type="ECO:0000256" key="1">
    <source>
        <dbReference type="SAM" id="Phobius"/>
    </source>
</evidence>
<accession>A0A2S7SW26</accession>
<dbReference type="AlphaFoldDB" id="A0A2S7SW26"/>
<dbReference type="EMBL" id="PPSL01000003">
    <property type="protein sequence ID" value="PQJ11129.1"/>
    <property type="molecule type" value="Genomic_DNA"/>
</dbReference>
<evidence type="ECO:0008006" key="4">
    <source>
        <dbReference type="Google" id="ProtNLM"/>
    </source>
</evidence>
<feature type="transmembrane region" description="Helical" evidence="1">
    <location>
        <begin position="147"/>
        <end position="167"/>
    </location>
</feature>
<dbReference type="PROSITE" id="PS51257">
    <property type="entry name" value="PROKAR_LIPOPROTEIN"/>
    <property type="match status" value="1"/>
</dbReference>
<feature type="transmembrane region" description="Helical" evidence="1">
    <location>
        <begin position="379"/>
        <end position="397"/>
    </location>
</feature>
<keyword evidence="1" id="KW-1133">Transmembrane helix</keyword>
<evidence type="ECO:0000313" key="3">
    <source>
        <dbReference type="Proteomes" id="UP000239872"/>
    </source>
</evidence>
<dbReference type="Proteomes" id="UP000239872">
    <property type="component" value="Unassembled WGS sequence"/>
</dbReference>
<feature type="transmembrane region" description="Helical" evidence="1">
    <location>
        <begin position="64"/>
        <end position="84"/>
    </location>
</feature>
<reference evidence="2 3" key="1">
    <citation type="submission" date="2018-01" db="EMBL/GenBank/DDBJ databases">
        <title>A novel member of the phylum Bacteroidetes isolated from glacier ice.</title>
        <authorList>
            <person name="Liu Q."/>
            <person name="Xin Y.-H."/>
        </authorList>
    </citation>
    <scope>NUCLEOTIDE SEQUENCE [LARGE SCALE GENOMIC DNA]</scope>
    <source>
        <strain evidence="2 3">RB1R16</strain>
    </source>
</reference>
<name>A0A2S7SW26_9BACT</name>
<feature type="transmembrane region" description="Helical" evidence="1">
    <location>
        <begin position="223"/>
        <end position="252"/>
    </location>
</feature>
<proteinExistence type="predicted"/>
<sequence>MELSNRYILFVLASLGAISCIYFLCLLAALPIAVPAVISAATCYFLYRWMVPDNSPDIYVKKRTSWLALSAFTIGLAMIAQNAINAAEKHGGWDAWAIWNLHSHFVQSPVHWKVMFRNVENDHPDYPLFLPALNAFWGRLTIDKFSLMIPFIMSIIVTVAAPALVFVEFMKRNLLIASLALFLFAYNAFYISCGTSQYADPWLGIFFLAAMVCMDHVKENKKYIAFSAAFLGCCIWTKNEGAILAAIFILFYANRFFARKYIKLTVAGIALPLACFILFKSIVPNSNDLVSGLNGHTFNQIFEKERYMIIYENFFRNLKEHYPYFKGIFITYMLLCFLRRKWPDKQMAVVITCLIAYNAIYLLTKYSVEWHVITSQDRLMVQLMPAMVYAFALNFAGDGGQQRNQFSFKVM</sequence>
<dbReference type="OrthoDB" id="671834at2"/>
<comment type="caution">
    <text evidence="2">The sequence shown here is derived from an EMBL/GenBank/DDBJ whole genome shotgun (WGS) entry which is preliminary data.</text>
</comment>
<evidence type="ECO:0000313" key="2">
    <source>
        <dbReference type="EMBL" id="PQJ11129.1"/>
    </source>
</evidence>
<organism evidence="2 3">
    <name type="scientific">Flavipsychrobacter stenotrophus</name>
    <dbReference type="NCBI Taxonomy" id="2077091"/>
    <lineage>
        <taxon>Bacteria</taxon>
        <taxon>Pseudomonadati</taxon>
        <taxon>Bacteroidota</taxon>
        <taxon>Chitinophagia</taxon>
        <taxon>Chitinophagales</taxon>
        <taxon>Chitinophagaceae</taxon>
        <taxon>Flavipsychrobacter</taxon>
    </lineage>
</organism>
<feature type="transmembrane region" description="Helical" evidence="1">
    <location>
        <begin position="321"/>
        <end position="338"/>
    </location>
</feature>
<feature type="transmembrane region" description="Helical" evidence="1">
    <location>
        <begin position="173"/>
        <end position="191"/>
    </location>
</feature>
<keyword evidence="1" id="KW-0812">Transmembrane</keyword>
<protein>
    <recommendedName>
        <fullName evidence="4">Glycosyltransferase RgtA/B/C/D-like domain-containing protein</fullName>
    </recommendedName>
</protein>
<feature type="transmembrane region" description="Helical" evidence="1">
    <location>
        <begin position="347"/>
        <end position="367"/>
    </location>
</feature>
<gene>
    <name evidence="2" type="ORF">CJD36_014265</name>
</gene>